<sequence length="62" mass="7064">MDVMLGIEKSDNDHGFSWDRINTKAIILALNRFDWALLEGMNCKDLDVEEASGISTHRKNDL</sequence>
<evidence type="ECO:0000313" key="2">
    <source>
        <dbReference type="Proteomes" id="UP000554482"/>
    </source>
</evidence>
<gene>
    <name evidence="1" type="ORF">FRX31_010851</name>
</gene>
<keyword evidence="2" id="KW-1185">Reference proteome</keyword>
<feature type="non-terminal residue" evidence="1">
    <location>
        <position position="1"/>
    </location>
</feature>
<protein>
    <submittedName>
        <fullName evidence="1">Uncharacterized protein</fullName>
    </submittedName>
</protein>
<name>A0A7J6WU48_THATH</name>
<evidence type="ECO:0000313" key="1">
    <source>
        <dbReference type="EMBL" id="KAF5199562.1"/>
    </source>
</evidence>
<proteinExistence type="predicted"/>
<dbReference type="AlphaFoldDB" id="A0A7J6WU48"/>
<organism evidence="1 2">
    <name type="scientific">Thalictrum thalictroides</name>
    <name type="common">Rue-anemone</name>
    <name type="synonym">Anemone thalictroides</name>
    <dbReference type="NCBI Taxonomy" id="46969"/>
    <lineage>
        <taxon>Eukaryota</taxon>
        <taxon>Viridiplantae</taxon>
        <taxon>Streptophyta</taxon>
        <taxon>Embryophyta</taxon>
        <taxon>Tracheophyta</taxon>
        <taxon>Spermatophyta</taxon>
        <taxon>Magnoliopsida</taxon>
        <taxon>Ranunculales</taxon>
        <taxon>Ranunculaceae</taxon>
        <taxon>Thalictroideae</taxon>
        <taxon>Thalictrum</taxon>
    </lineage>
</organism>
<reference evidence="1 2" key="1">
    <citation type="submission" date="2020-06" db="EMBL/GenBank/DDBJ databases">
        <title>Transcriptomic and genomic resources for Thalictrum thalictroides and T. hernandezii: Facilitating candidate gene discovery in an emerging model plant lineage.</title>
        <authorList>
            <person name="Arias T."/>
            <person name="Riano-Pachon D.M."/>
            <person name="Di Stilio V.S."/>
        </authorList>
    </citation>
    <scope>NUCLEOTIDE SEQUENCE [LARGE SCALE GENOMIC DNA]</scope>
    <source>
        <strain evidence="2">cv. WT478/WT964</strain>
        <tissue evidence="1">Leaves</tissue>
    </source>
</reference>
<dbReference type="EMBL" id="JABWDY010011772">
    <property type="protein sequence ID" value="KAF5199562.1"/>
    <property type="molecule type" value="Genomic_DNA"/>
</dbReference>
<dbReference type="OrthoDB" id="1470350at2759"/>
<dbReference type="Proteomes" id="UP000554482">
    <property type="component" value="Unassembled WGS sequence"/>
</dbReference>
<accession>A0A7J6WU48</accession>
<comment type="caution">
    <text evidence="1">The sequence shown here is derived from an EMBL/GenBank/DDBJ whole genome shotgun (WGS) entry which is preliminary data.</text>
</comment>